<evidence type="ECO:0000256" key="1">
    <source>
        <dbReference type="ARBA" id="ARBA00006974"/>
    </source>
</evidence>
<dbReference type="STRING" id="210143.A0A1R3HQB8"/>
<dbReference type="AlphaFoldDB" id="A0A1R3HQB8"/>
<keyword evidence="2" id="KW-0217">Developmental protein</keyword>
<reference evidence="4 5" key="1">
    <citation type="submission" date="2013-09" db="EMBL/GenBank/DDBJ databases">
        <title>Corchorus capsularis genome sequencing.</title>
        <authorList>
            <person name="Alam M."/>
            <person name="Haque M.S."/>
            <person name="Islam M.S."/>
            <person name="Emdad E.M."/>
            <person name="Islam M.M."/>
            <person name="Ahmed B."/>
            <person name="Halim A."/>
            <person name="Hossen Q.M.M."/>
            <person name="Hossain M.Z."/>
            <person name="Ahmed R."/>
            <person name="Khan M.M."/>
            <person name="Islam R."/>
            <person name="Rashid M.M."/>
            <person name="Khan S.A."/>
            <person name="Rahman M.S."/>
            <person name="Alam M."/>
        </authorList>
    </citation>
    <scope>NUCLEOTIDE SEQUENCE [LARGE SCALE GENOMIC DNA]</scope>
    <source>
        <strain evidence="5">cv. CVL-1</strain>
        <tissue evidence="4">Whole seedling</tissue>
    </source>
</reference>
<dbReference type="EMBL" id="AWWV01011424">
    <property type="protein sequence ID" value="OMO72420.1"/>
    <property type="molecule type" value="Genomic_DNA"/>
</dbReference>
<organism evidence="4 5">
    <name type="scientific">Corchorus capsularis</name>
    <name type="common">Jute</name>
    <dbReference type="NCBI Taxonomy" id="210143"/>
    <lineage>
        <taxon>Eukaryota</taxon>
        <taxon>Viridiplantae</taxon>
        <taxon>Streptophyta</taxon>
        <taxon>Embryophyta</taxon>
        <taxon>Tracheophyta</taxon>
        <taxon>Spermatophyta</taxon>
        <taxon>Magnoliopsida</taxon>
        <taxon>eudicotyledons</taxon>
        <taxon>Gunneridae</taxon>
        <taxon>Pentapetalae</taxon>
        <taxon>rosids</taxon>
        <taxon>malvids</taxon>
        <taxon>Malvales</taxon>
        <taxon>Malvaceae</taxon>
        <taxon>Grewioideae</taxon>
        <taxon>Apeibeae</taxon>
        <taxon>Corchorus</taxon>
    </lineage>
</organism>
<dbReference type="PANTHER" id="PTHR31374:SF157">
    <property type="entry name" value="AUXIN-RESPONSIVE PROTEIN SAUR36-LIKE"/>
    <property type="match status" value="1"/>
</dbReference>
<evidence type="ECO:0000256" key="2">
    <source>
        <dbReference type="ARBA" id="ARBA00022473"/>
    </source>
</evidence>
<evidence type="ECO:0000313" key="5">
    <source>
        <dbReference type="Proteomes" id="UP000188268"/>
    </source>
</evidence>
<proteinExistence type="inferred from homology"/>
<protein>
    <submittedName>
        <fullName evidence="4">Auxin responsive SAUR protein</fullName>
    </submittedName>
</protein>
<comment type="caution">
    <text evidence="4">The sequence shown here is derived from an EMBL/GenBank/DDBJ whole genome shotgun (WGS) entry which is preliminary data.</text>
</comment>
<dbReference type="PANTHER" id="PTHR31374">
    <property type="entry name" value="AUXIN-INDUCED PROTEIN-LIKE-RELATED"/>
    <property type="match status" value="1"/>
</dbReference>
<sequence length="119" mass="13608">MFRPFFHKLKKGFSVSAAASRLLTVNDDEFDEEMDTATAGVEEGYFTVFTVHENETKRFVIELDNLRNPAFLCLLEQAQEEYGFEQKGALSLPCRPQELQKILNDRKAKLAVTEVLGYL</sequence>
<comment type="similarity">
    <text evidence="1">Belongs to the ARG7 family.</text>
</comment>
<keyword evidence="3" id="KW-0341">Growth regulation</keyword>
<dbReference type="Proteomes" id="UP000188268">
    <property type="component" value="Unassembled WGS sequence"/>
</dbReference>
<dbReference type="OMA" id="NHSKFDE"/>
<evidence type="ECO:0000256" key="3">
    <source>
        <dbReference type="ARBA" id="ARBA00022604"/>
    </source>
</evidence>
<dbReference type="Gramene" id="OMO72420">
    <property type="protein sequence ID" value="OMO72420"/>
    <property type="gene ID" value="CCACVL1_17814"/>
</dbReference>
<dbReference type="OrthoDB" id="1930622at2759"/>
<evidence type="ECO:0000313" key="4">
    <source>
        <dbReference type="EMBL" id="OMO72420.1"/>
    </source>
</evidence>
<accession>A0A1R3HQB8</accession>
<gene>
    <name evidence="4" type="ORF">CCACVL1_17814</name>
</gene>
<keyword evidence="5" id="KW-1185">Reference proteome</keyword>
<dbReference type="InterPro" id="IPR003676">
    <property type="entry name" value="SAUR_fam"/>
</dbReference>
<dbReference type="Pfam" id="PF02519">
    <property type="entry name" value="Auxin_inducible"/>
    <property type="match status" value="1"/>
</dbReference>
<name>A0A1R3HQB8_COCAP</name>
<dbReference type="GO" id="GO:0009733">
    <property type="term" value="P:response to auxin"/>
    <property type="evidence" value="ECO:0007669"/>
    <property type="project" value="InterPro"/>
</dbReference>